<dbReference type="EC" id="3.1.1.47" evidence="1"/>
<dbReference type="InterPro" id="IPR029058">
    <property type="entry name" value="AB_hydrolase_fold"/>
</dbReference>
<proteinExistence type="predicted"/>
<dbReference type="EMBL" id="CAXHTA020000001">
    <property type="protein sequence ID" value="CAL5218906.1"/>
    <property type="molecule type" value="Genomic_DNA"/>
</dbReference>
<dbReference type="Proteomes" id="UP001497392">
    <property type="component" value="Unassembled WGS sequence"/>
</dbReference>
<keyword evidence="7" id="KW-1185">Reference proteome</keyword>
<keyword evidence="4" id="KW-0443">Lipid metabolism</keyword>
<dbReference type="PANTHER" id="PTHR10272">
    <property type="entry name" value="PLATELET-ACTIVATING FACTOR ACETYLHYDROLASE"/>
    <property type="match status" value="1"/>
</dbReference>
<comment type="caution">
    <text evidence="6">The sequence shown here is derived from an EMBL/GenBank/DDBJ whole genome shotgun (WGS) entry which is preliminary data.</text>
</comment>
<sequence length="550" mass="59516">MSYDPSGRYSVGVCDVQYIEESCSGTNGIAADKHLVGRIFYPCNREITATKAFKKASWLPSWEYARGYGAFLTGWGKPSLAKTLLRPVITLSSYWLGHQALADNFLGAPLVDSSEEHPVVLFSHGIGGTRTSYSGICTELGSAGFVVLALEHADGTAATVQLAGRAGHKFYSGWLSEEERLDQTRYRMRELQTAYSLLAAMQAGKALQGMSLSNDLDASGFFAGRLAMGSACLMGHSYGGASVTALVAEDERFKCAIAYDPWWGALLPEQAALEGWTTSSPLLVMGSHTWNTPNEKGQLFCGGERQEQVFASAASAGAVHLVLEGSAHDTFNDIVQLVALRYARVMHYLRMFKPHKRITELHASLALPLVTKASLAFLKRHLALSAQQQAIIDESVAASSARLESFESVLAKAEAKKQERQLQEDVKGQDKSLGMQAATADQDSARAPGESVSESEVEDARSAAAAQFAGAEERALAASESNSQDEAATASLEHTLTARDPQSPEEQSMPEVCPGETYKQDLKGRALQEKEQLEEVCRGHMHILTVHGFR</sequence>
<evidence type="ECO:0000313" key="7">
    <source>
        <dbReference type="Proteomes" id="UP001497392"/>
    </source>
</evidence>
<feature type="region of interest" description="Disordered" evidence="5">
    <location>
        <begin position="417"/>
        <end position="490"/>
    </location>
</feature>
<evidence type="ECO:0000256" key="5">
    <source>
        <dbReference type="SAM" id="MobiDB-lite"/>
    </source>
</evidence>
<protein>
    <recommendedName>
        <fullName evidence="1">1-alkyl-2-acetylglycerophosphocholine esterase</fullName>
        <ecNumber evidence="1">3.1.1.47</ecNumber>
    </recommendedName>
</protein>
<evidence type="ECO:0000256" key="4">
    <source>
        <dbReference type="ARBA" id="ARBA00023098"/>
    </source>
</evidence>
<gene>
    <name evidence="6" type="primary">g650</name>
    <name evidence="6" type="ORF">VP750_LOCUS565</name>
</gene>
<evidence type="ECO:0000256" key="1">
    <source>
        <dbReference type="ARBA" id="ARBA00013201"/>
    </source>
</evidence>
<name>A0ABP1FHV5_9CHLO</name>
<evidence type="ECO:0000256" key="3">
    <source>
        <dbReference type="ARBA" id="ARBA00022963"/>
    </source>
</evidence>
<keyword evidence="3" id="KW-0442">Lipid degradation</keyword>
<dbReference type="SUPFAM" id="SSF53474">
    <property type="entry name" value="alpha/beta-Hydrolases"/>
    <property type="match status" value="1"/>
</dbReference>
<keyword evidence="2" id="KW-0378">Hydrolase</keyword>
<reference evidence="6 7" key="1">
    <citation type="submission" date="2024-06" db="EMBL/GenBank/DDBJ databases">
        <authorList>
            <person name="Kraege A."/>
            <person name="Thomma B."/>
        </authorList>
    </citation>
    <scope>NUCLEOTIDE SEQUENCE [LARGE SCALE GENOMIC DNA]</scope>
</reference>
<accession>A0ABP1FHV5</accession>
<dbReference type="PANTHER" id="PTHR10272:SF0">
    <property type="entry name" value="PLATELET-ACTIVATING FACTOR ACETYLHYDROLASE"/>
    <property type="match status" value="1"/>
</dbReference>
<feature type="compositionally biased region" description="Basic and acidic residues" evidence="5">
    <location>
        <begin position="417"/>
        <end position="430"/>
    </location>
</feature>
<evidence type="ECO:0000256" key="2">
    <source>
        <dbReference type="ARBA" id="ARBA00022801"/>
    </source>
</evidence>
<evidence type="ECO:0000313" key="6">
    <source>
        <dbReference type="EMBL" id="CAL5218906.1"/>
    </source>
</evidence>
<feature type="compositionally biased region" description="Low complexity" evidence="5">
    <location>
        <begin position="462"/>
        <end position="482"/>
    </location>
</feature>
<organism evidence="6 7">
    <name type="scientific">Coccomyxa viridis</name>
    <dbReference type="NCBI Taxonomy" id="1274662"/>
    <lineage>
        <taxon>Eukaryota</taxon>
        <taxon>Viridiplantae</taxon>
        <taxon>Chlorophyta</taxon>
        <taxon>core chlorophytes</taxon>
        <taxon>Trebouxiophyceae</taxon>
        <taxon>Trebouxiophyceae incertae sedis</taxon>
        <taxon>Coccomyxaceae</taxon>
        <taxon>Coccomyxa</taxon>
    </lineage>
</organism>
<dbReference type="Gene3D" id="3.40.50.1820">
    <property type="entry name" value="alpha/beta hydrolase"/>
    <property type="match status" value="1"/>
</dbReference>
<dbReference type="Pfam" id="PF03403">
    <property type="entry name" value="PAF-AH_p_II"/>
    <property type="match status" value="1"/>
</dbReference>